<dbReference type="AlphaFoldDB" id="A0A2T5G4E9"/>
<gene>
    <name evidence="1" type="ORF">HSCHL_1553</name>
</gene>
<reference evidence="1 2" key="1">
    <citation type="submission" date="2017-08" db="EMBL/GenBank/DDBJ databases">
        <title>Burning lignite coal seam in the remote Altai Mountains harbors a hydrogen-driven thermophilic microbial community.</title>
        <authorList>
            <person name="Kadnikov V.V."/>
            <person name="Mardanov A.V."/>
            <person name="Ivasenko D."/>
            <person name="Beletsky A.V."/>
            <person name="Karnachuk O.V."/>
            <person name="Ravin N.V."/>
        </authorList>
    </citation>
    <scope>NUCLEOTIDE SEQUENCE [LARGE SCALE GENOMIC DNA]</scope>
    <source>
        <strain evidence="1">AL33</strain>
    </source>
</reference>
<sequence length="100" mass="11666">MWYRLRAFLLDRGYYAGWPKEFDIKDMTFGPFLRAVLEKIHDFAVHLNGRIFSAVLSAREKRVTLWRVLHALLGLVPEHAHAVFARWTAWIRPVSVSDTG</sequence>
<dbReference type="Proteomes" id="UP000244180">
    <property type="component" value="Unassembled WGS sequence"/>
</dbReference>
<proteinExistence type="predicted"/>
<dbReference type="EMBL" id="PEBV01000052">
    <property type="protein sequence ID" value="PTQ51062.1"/>
    <property type="molecule type" value="Genomic_DNA"/>
</dbReference>
<accession>A0A2T5G4E9</accession>
<evidence type="ECO:0000313" key="1">
    <source>
        <dbReference type="EMBL" id="PTQ51062.1"/>
    </source>
</evidence>
<protein>
    <submittedName>
        <fullName evidence="1">Uncharacterized protein</fullName>
    </submittedName>
</protein>
<name>A0A2T5G4E9_HYDSH</name>
<comment type="caution">
    <text evidence="1">The sequence shown here is derived from an EMBL/GenBank/DDBJ whole genome shotgun (WGS) entry which is preliminary data.</text>
</comment>
<organism evidence="1 2">
    <name type="scientific">Hydrogenibacillus schlegelii</name>
    <name type="common">Bacillus schlegelii</name>
    <dbReference type="NCBI Taxonomy" id="1484"/>
    <lineage>
        <taxon>Bacteria</taxon>
        <taxon>Bacillati</taxon>
        <taxon>Bacillota</taxon>
        <taxon>Bacilli</taxon>
        <taxon>Bacillales</taxon>
        <taxon>Bacillales Family X. Incertae Sedis</taxon>
        <taxon>Hydrogenibacillus</taxon>
    </lineage>
</organism>
<evidence type="ECO:0000313" key="2">
    <source>
        <dbReference type="Proteomes" id="UP000244180"/>
    </source>
</evidence>